<dbReference type="NCBIfam" id="NF004628">
    <property type="entry name" value="PRK05972.1"/>
    <property type="match status" value="1"/>
</dbReference>
<evidence type="ECO:0000256" key="10">
    <source>
        <dbReference type="ARBA" id="ARBA00022801"/>
    </source>
</evidence>
<evidence type="ECO:0000313" key="24">
    <source>
        <dbReference type="Proteomes" id="UP000465810"/>
    </source>
</evidence>
<keyword evidence="4" id="KW-0808">Transferase</keyword>
<evidence type="ECO:0000256" key="4">
    <source>
        <dbReference type="ARBA" id="ARBA00022679"/>
    </source>
</evidence>
<dbReference type="NCBIfam" id="TIGR02778">
    <property type="entry name" value="ligD_pol"/>
    <property type="match status" value="1"/>
</dbReference>
<keyword evidence="9" id="KW-0227">DNA damage</keyword>
<evidence type="ECO:0000313" key="23">
    <source>
        <dbReference type="EMBL" id="MYL99056.1"/>
    </source>
</evidence>
<dbReference type="Gene3D" id="3.30.470.30">
    <property type="entry name" value="DNA ligase/mRNA capping enzyme"/>
    <property type="match status" value="1"/>
</dbReference>
<evidence type="ECO:0000256" key="7">
    <source>
        <dbReference type="ARBA" id="ARBA00022723"/>
    </source>
</evidence>
<dbReference type="Gene3D" id="3.90.920.10">
    <property type="entry name" value="DNA primase, PRIM domain"/>
    <property type="match status" value="1"/>
</dbReference>
<feature type="region of interest" description="Disordered" evidence="21">
    <location>
        <begin position="1"/>
        <end position="44"/>
    </location>
</feature>
<dbReference type="Pfam" id="PF21686">
    <property type="entry name" value="LigD_Prim-Pol"/>
    <property type="match status" value="1"/>
</dbReference>
<comment type="cofactor">
    <cofactor evidence="1">
        <name>Mn(2+)</name>
        <dbReference type="ChEBI" id="CHEBI:29035"/>
    </cofactor>
</comment>
<evidence type="ECO:0000259" key="22">
    <source>
        <dbReference type="PROSITE" id="PS50160"/>
    </source>
</evidence>
<keyword evidence="8" id="KW-0547">Nucleotide-binding</keyword>
<dbReference type="Proteomes" id="UP000465810">
    <property type="component" value="Unassembled WGS sequence"/>
</dbReference>
<name>A0A7X4GI29_9SPHN</name>
<dbReference type="GO" id="GO:0003677">
    <property type="term" value="F:DNA binding"/>
    <property type="evidence" value="ECO:0007669"/>
    <property type="project" value="UniProtKB-KW"/>
</dbReference>
<dbReference type="GO" id="GO:0003887">
    <property type="term" value="F:DNA-directed DNA polymerase activity"/>
    <property type="evidence" value="ECO:0007669"/>
    <property type="project" value="UniProtKB-KW"/>
</dbReference>
<evidence type="ECO:0000256" key="6">
    <source>
        <dbReference type="ARBA" id="ARBA00022722"/>
    </source>
</evidence>
<gene>
    <name evidence="23" type="primary">ligD</name>
    <name evidence="23" type="ORF">GR702_14915</name>
</gene>
<dbReference type="NCBIfam" id="TIGR02777">
    <property type="entry name" value="LigD_PE_dom"/>
    <property type="match status" value="1"/>
</dbReference>
<protein>
    <recommendedName>
        <fullName evidence="2">DNA ligase (ATP)</fullName>
        <ecNumber evidence="2">6.5.1.1</ecNumber>
    </recommendedName>
    <alternativeName>
        <fullName evidence="19">NHEJ DNA polymerase</fullName>
    </alternativeName>
</protein>
<dbReference type="InterPro" id="IPR012309">
    <property type="entry name" value="DNA_ligase_ATP-dep_C"/>
</dbReference>
<dbReference type="InterPro" id="IPR014143">
    <property type="entry name" value="NHEJ_ligase_prk"/>
</dbReference>
<evidence type="ECO:0000256" key="18">
    <source>
        <dbReference type="ARBA" id="ARBA00023268"/>
    </source>
</evidence>
<evidence type="ECO:0000256" key="2">
    <source>
        <dbReference type="ARBA" id="ARBA00012727"/>
    </source>
</evidence>
<dbReference type="PANTHER" id="PTHR42705">
    <property type="entry name" value="BIFUNCTIONAL NON-HOMOLOGOUS END JOINING PROTEIN LIGD"/>
    <property type="match status" value="1"/>
</dbReference>
<dbReference type="GO" id="GO:0004527">
    <property type="term" value="F:exonuclease activity"/>
    <property type="evidence" value="ECO:0007669"/>
    <property type="project" value="UniProtKB-KW"/>
</dbReference>
<dbReference type="Pfam" id="PF04679">
    <property type="entry name" value="DNA_ligase_A_C"/>
    <property type="match status" value="1"/>
</dbReference>
<dbReference type="GO" id="GO:0003910">
    <property type="term" value="F:DNA ligase (ATP) activity"/>
    <property type="evidence" value="ECO:0007669"/>
    <property type="project" value="UniProtKB-EC"/>
</dbReference>
<dbReference type="Gene3D" id="3.30.1490.70">
    <property type="match status" value="1"/>
</dbReference>
<dbReference type="CDD" id="cd07971">
    <property type="entry name" value="OBF_DNA_ligase_LigD"/>
    <property type="match status" value="1"/>
</dbReference>
<dbReference type="Gene3D" id="2.40.50.140">
    <property type="entry name" value="Nucleic acid-binding proteins"/>
    <property type="match status" value="1"/>
</dbReference>
<dbReference type="GO" id="GO:0006310">
    <property type="term" value="P:DNA recombination"/>
    <property type="evidence" value="ECO:0007669"/>
    <property type="project" value="UniProtKB-KW"/>
</dbReference>
<keyword evidence="14" id="KW-0238">DNA-binding</keyword>
<keyword evidence="7" id="KW-0479">Metal-binding</keyword>
<evidence type="ECO:0000256" key="17">
    <source>
        <dbReference type="ARBA" id="ARBA00023211"/>
    </source>
</evidence>
<dbReference type="NCBIfam" id="TIGR02779">
    <property type="entry name" value="NHEJ_ligase_lig"/>
    <property type="match status" value="1"/>
</dbReference>
<dbReference type="InterPro" id="IPR012310">
    <property type="entry name" value="DNA_ligase_ATP-dep_cent"/>
</dbReference>
<keyword evidence="6" id="KW-0540">Nuclease</keyword>
<evidence type="ECO:0000256" key="21">
    <source>
        <dbReference type="SAM" id="MobiDB-lite"/>
    </source>
</evidence>
<reference evidence="23 24" key="1">
    <citation type="submission" date="2019-12" db="EMBL/GenBank/DDBJ databases">
        <authorList>
            <person name="Feng G."/>
            <person name="Zhu H."/>
        </authorList>
    </citation>
    <scope>NUCLEOTIDE SEQUENCE [LARGE SCALE GENOMIC DNA]</scope>
    <source>
        <strain evidence="23 24">FGD1</strain>
    </source>
</reference>
<keyword evidence="12" id="KW-0067">ATP-binding</keyword>
<evidence type="ECO:0000256" key="3">
    <source>
        <dbReference type="ARBA" id="ARBA00022598"/>
    </source>
</evidence>
<dbReference type="InterPro" id="IPR012340">
    <property type="entry name" value="NA-bd_OB-fold"/>
</dbReference>
<dbReference type="PROSITE" id="PS50160">
    <property type="entry name" value="DNA_LIGASE_A3"/>
    <property type="match status" value="1"/>
</dbReference>
<proteinExistence type="predicted"/>
<keyword evidence="16" id="KW-0234">DNA repair</keyword>
<evidence type="ECO:0000256" key="13">
    <source>
        <dbReference type="ARBA" id="ARBA00022932"/>
    </source>
</evidence>
<keyword evidence="5" id="KW-0548">Nucleotidyltransferase</keyword>
<dbReference type="AlphaFoldDB" id="A0A7X4GI29"/>
<evidence type="ECO:0000256" key="12">
    <source>
        <dbReference type="ARBA" id="ARBA00022840"/>
    </source>
</evidence>
<evidence type="ECO:0000256" key="14">
    <source>
        <dbReference type="ARBA" id="ARBA00023125"/>
    </source>
</evidence>
<dbReference type="CDD" id="cd04862">
    <property type="entry name" value="PaeLigD_Pol_like"/>
    <property type="match status" value="1"/>
</dbReference>
<dbReference type="GO" id="GO:0006281">
    <property type="term" value="P:DNA repair"/>
    <property type="evidence" value="ECO:0007669"/>
    <property type="project" value="UniProtKB-KW"/>
</dbReference>
<dbReference type="InterPro" id="IPR033651">
    <property type="entry name" value="PaeLigD_Pol-like"/>
</dbReference>
<dbReference type="GO" id="GO:0046872">
    <property type="term" value="F:metal ion binding"/>
    <property type="evidence" value="ECO:0007669"/>
    <property type="project" value="UniProtKB-KW"/>
</dbReference>
<dbReference type="Pfam" id="PF01068">
    <property type="entry name" value="DNA_ligase_A_M"/>
    <property type="match status" value="1"/>
</dbReference>
<keyword evidence="13" id="KW-0239">DNA-directed DNA polymerase</keyword>
<evidence type="ECO:0000256" key="1">
    <source>
        <dbReference type="ARBA" id="ARBA00001936"/>
    </source>
</evidence>
<organism evidence="23 24">
    <name type="scientific">Novosphingobium silvae</name>
    <dbReference type="NCBI Taxonomy" id="2692619"/>
    <lineage>
        <taxon>Bacteria</taxon>
        <taxon>Pseudomonadati</taxon>
        <taxon>Pseudomonadota</taxon>
        <taxon>Alphaproteobacteria</taxon>
        <taxon>Sphingomonadales</taxon>
        <taxon>Sphingomonadaceae</taxon>
        <taxon>Novosphingobium</taxon>
    </lineage>
</organism>
<dbReference type="PANTHER" id="PTHR42705:SF2">
    <property type="entry name" value="BIFUNCTIONAL NON-HOMOLOGOUS END JOINING PROTEIN LIGD"/>
    <property type="match status" value="1"/>
</dbReference>
<dbReference type="Pfam" id="PF13298">
    <property type="entry name" value="LigD_N"/>
    <property type="match status" value="1"/>
</dbReference>
<evidence type="ECO:0000256" key="5">
    <source>
        <dbReference type="ARBA" id="ARBA00022695"/>
    </source>
</evidence>
<comment type="caution">
    <text evidence="23">The sequence shown here is derived from an EMBL/GenBank/DDBJ whole genome shotgun (WGS) entry which is preliminary data.</text>
</comment>
<dbReference type="GO" id="GO:0005524">
    <property type="term" value="F:ATP binding"/>
    <property type="evidence" value="ECO:0007669"/>
    <property type="project" value="UniProtKB-KW"/>
</dbReference>
<keyword evidence="18" id="KW-0511">Multifunctional enzyme</keyword>
<accession>A0A7X4GI29</accession>
<dbReference type="InterPro" id="IPR052171">
    <property type="entry name" value="NHEJ_LigD"/>
</dbReference>
<evidence type="ECO:0000256" key="8">
    <source>
        <dbReference type="ARBA" id="ARBA00022741"/>
    </source>
</evidence>
<dbReference type="InterPro" id="IPR014144">
    <property type="entry name" value="LigD_PE_domain"/>
</dbReference>
<keyword evidence="15" id="KW-0233">DNA recombination</keyword>
<keyword evidence="3 23" id="KW-0436">Ligase</keyword>
<keyword evidence="11" id="KW-0269">Exonuclease</keyword>
<dbReference type="SUPFAM" id="SSF56091">
    <property type="entry name" value="DNA ligase/mRNA capping enzyme, catalytic domain"/>
    <property type="match status" value="1"/>
</dbReference>
<feature type="region of interest" description="Disordered" evidence="21">
    <location>
        <begin position="202"/>
        <end position="259"/>
    </location>
</feature>
<dbReference type="RefSeq" id="WP_160986675.1">
    <property type="nucleotide sequence ID" value="NZ_WVTD01000011.1"/>
</dbReference>
<evidence type="ECO:0000256" key="20">
    <source>
        <dbReference type="ARBA" id="ARBA00034003"/>
    </source>
</evidence>
<dbReference type="EMBL" id="WVTD01000011">
    <property type="protein sequence ID" value="MYL99056.1"/>
    <property type="molecule type" value="Genomic_DNA"/>
</dbReference>
<feature type="domain" description="ATP-dependent DNA ligase family profile" evidence="22">
    <location>
        <begin position="358"/>
        <end position="491"/>
    </location>
</feature>
<keyword evidence="24" id="KW-1185">Reference proteome</keyword>
<dbReference type="InterPro" id="IPR014145">
    <property type="entry name" value="LigD_pol_dom"/>
</dbReference>
<evidence type="ECO:0000256" key="11">
    <source>
        <dbReference type="ARBA" id="ARBA00022839"/>
    </source>
</evidence>
<evidence type="ECO:0000256" key="19">
    <source>
        <dbReference type="ARBA" id="ARBA00029943"/>
    </source>
</evidence>
<keyword evidence="10" id="KW-0378">Hydrolase</keyword>
<evidence type="ECO:0000256" key="9">
    <source>
        <dbReference type="ARBA" id="ARBA00022763"/>
    </source>
</evidence>
<sequence length="861" mass="93862">MSKADPGEDLLAEYNRKRDFTRTAEPSGKGAKRRVGKDPRSNSFVVQKHAARRLHWDFRLEVDGVLKSWAVTKGPSADPSDKRLAVRTEDHPLAYGGFEGIIPQGEYGGGTVMLWDRGTWAPIEGKSVADLEHGHLHFTLEGERMKGEWLLVRMKGRPGEKRENWLLRKVSDAHAGTGDTLVEQGLTSALTGRTMAEIELDKAGTQSLKGKKGDAFTQAMSDASAHTDGKARAVSSPAKGPNKAPPGRKPRTKSAVAPPEFRPVQLATLVDTVPTGNLWMHEIKFDGYRALIAASGGDVRVYTRSGLDWTDKFAPLAAQVADLDLPPCLVDGEVIARNAAGNPDFSSLQAVLKRGHGAQGEKDALEFHAFDLLEVGGEDLTSLPQIERKERLEALLAAAEPPLFVADHLIGAGESLYEAMCKAGQEGIIAKRIDAPYSGKRSRSWVKVKCTRRQEFVIVGWSRSTAKGRPFSSLLLGQYEGDTLVYRGKVGTGFDADSLADMAARLGKLARKSAPVEVDRTEARGASWVTPKLVAEIAFAELTSEGRVRHGSFLGLRTDKQAKSVTPEIPQPAPVAAIEVQVSNRQREIFPETGQTKGDLADYYAQIAPLMLPFAANRPISLVRCPQGRAKKCFFQKHDSGSFGPHVSHVPIREKDGGAEDYLYLADADGLVACVQMGTIEFHGWGSRADAVEQPDRMIFDLDPDEGLDFKECVRAAKDIRAHLADIGLVSFAMLSGGKGVHVVVPLSRGHDWDVHKDFSRRFAEAMSLAEPDRFVATMSKAKRKGRIFIDWLRNQRGATAVLPYSARARAGAPVAVPISWDELDAAKDAHPYSIADAQGLVERARALRGWGFADQALPEF</sequence>
<dbReference type="SUPFAM" id="SSF50249">
    <property type="entry name" value="Nucleic acid-binding proteins"/>
    <property type="match status" value="1"/>
</dbReference>
<keyword evidence="17" id="KW-0464">Manganese</keyword>
<dbReference type="InterPro" id="IPR014146">
    <property type="entry name" value="LigD_ligase_dom"/>
</dbReference>
<evidence type="ECO:0000256" key="16">
    <source>
        <dbReference type="ARBA" id="ARBA00023204"/>
    </source>
</evidence>
<comment type="catalytic activity">
    <reaction evidence="20">
        <text>ATP + (deoxyribonucleotide)n-3'-hydroxyl + 5'-phospho-(deoxyribonucleotide)m = (deoxyribonucleotide)n+m + AMP + diphosphate.</text>
        <dbReference type="EC" id="6.5.1.1"/>
    </reaction>
</comment>
<dbReference type="NCBIfam" id="TIGR02776">
    <property type="entry name" value="NHEJ_ligase_prk"/>
    <property type="match status" value="1"/>
</dbReference>
<evidence type="ECO:0000256" key="15">
    <source>
        <dbReference type="ARBA" id="ARBA00023172"/>
    </source>
</evidence>
<dbReference type="EC" id="6.5.1.1" evidence="2"/>
<dbReference type="CDD" id="cd07906">
    <property type="entry name" value="Adenylation_DNA_ligase_LigD_LigC"/>
    <property type="match status" value="1"/>
</dbReference>